<organism evidence="7 8">
    <name type="scientific">Teredinibacter turnerae (strain ATCC 39867 / T7901)</name>
    <dbReference type="NCBI Taxonomy" id="377629"/>
    <lineage>
        <taxon>Bacteria</taxon>
        <taxon>Pseudomonadati</taxon>
        <taxon>Pseudomonadota</taxon>
        <taxon>Gammaproteobacteria</taxon>
        <taxon>Cellvibrionales</taxon>
        <taxon>Cellvibrionaceae</taxon>
        <taxon>Teredinibacter</taxon>
    </lineage>
</organism>
<dbReference type="OrthoDB" id="9787514at2"/>
<dbReference type="SUPFAM" id="SSF55785">
    <property type="entry name" value="PYP-like sensor domain (PAS domain)"/>
    <property type="match status" value="1"/>
</dbReference>
<dbReference type="InterPro" id="IPR001633">
    <property type="entry name" value="EAL_dom"/>
</dbReference>
<feature type="domain" description="PAC" evidence="4">
    <location>
        <begin position="239"/>
        <end position="290"/>
    </location>
</feature>
<keyword evidence="8" id="KW-1185">Reference proteome</keyword>
<dbReference type="Pfam" id="PF13426">
    <property type="entry name" value="PAS_9"/>
    <property type="match status" value="1"/>
</dbReference>
<dbReference type="InterPro" id="IPR035919">
    <property type="entry name" value="EAL_sf"/>
</dbReference>
<dbReference type="SMART" id="SM00052">
    <property type="entry name" value="EAL"/>
    <property type="match status" value="1"/>
</dbReference>
<dbReference type="EMBL" id="CP001614">
    <property type="protein sequence ID" value="ACR14667.1"/>
    <property type="molecule type" value="Genomic_DNA"/>
</dbReference>
<evidence type="ECO:0000259" key="5">
    <source>
        <dbReference type="PROSITE" id="PS50883"/>
    </source>
</evidence>
<evidence type="ECO:0000313" key="7">
    <source>
        <dbReference type="EMBL" id="ACR14667.1"/>
    </source>
</evidence>
<dbReference type="InterPro" id="IPR052155">
    <property type="entry name" value="Biofilm_reg_signaling"/>
</dbReference>
<feature type="coiled-coil region" evidence="1">
    <location>
        <begin position="138"/>
        <end position="168"/>
    </location>
</feature>
<dbReference type="InterPro" id="IPR043128">
    <property type="entry name" value="Rev_trsase/Diguanyl_cyclase"/>
</dbReference>
<dbReference type="CDD" id="cd01949">
    <property type="entry name" value="GGDEF"/>
    <property type="match status" value="1"/>
</dbReference>
<dbReference type="Gene3D" id="3.20.20.450">
    <property type="entry name" value="EAL domain"/>
    <property type="match status" value="1"/>
</dbReference>
<dbReference type="PROSITE" id="PS50112">
    <property type="entry name" value="PAS"/>
    <property type="match status" value="1"/>
</dbReference>
<dbReference type="AlphaFoldDB" id="C5BR51"/>
<dbReference type="PROSITE" id="PS50113">
    <property type="entry name" value="PAC"/>
    <property type="match status" value="1"/>
</dbReference>
<keyword evidence="1" id="KW-0175">Coiled coil</keyword>
<accession>C5BR51</accession>
<feature type="domain" description="EAL" evidence="5">
    <location>
        <begin position="466"/>
        <end position="722"/>
    </location>
</feature>
<dbReference type="STRING" id="377629.TERTU_1129"/>
<gene>
    <name evidence="7" type="ordered locus">TERTU_1129</name>
</gene>
<evidence type="ECO:0000256" key="1">
    <source>
        <dbReference type="SAM" id="Coils"/>
    </source>
</evidence>
<feature type="transmembrane region" description="Helical" evidence="2">
    <location>
        <begin position="6"/>
        <end position="29"/>
    </location>
</feature>
<dbReference type="PANTHER" id="PTHR44757">
    <property type="entry name" value="DIGUANYLATE CYCLASE DGCP"/>
    <property type="match status" value="1"/>
</dbReference>
<dbReference type="Pfam" id="PF00563">
    <property type="entry name" value="EAL"/>
    <property type="match status" value="1"/>
</dbReference>
<dbReference type="PROSITE" id="PS50887">
    <property type="entry name" value="GGDEF"/>
    <property type="match status" value="1"/>
</dbReference>
<dbReference type="SMART" id="SM00267">
    <property type="entry name" value="GGDEF"/>
    <property type="match status" value="1"/>
</dbReference>
<evidence type="ECO:0000259" key="3">
    <source>
        <dbReference type="PROSITE" id="PS50112"/>
    </source>
</evidence>
<reference evidence="7 8" key="1">
    <citation type="journal article" date="2009" name="PLoS ONE">
        <title>The complete genome of Teredinibacter turnerae T7901: an intracellular endosymbiont of marine wood-boring bivalves (shipworms).</title>
        <authorList>
            <person name="Yang J.C."/>
            <person name="Madupu R."/>
            <person name="Durkin A.S."/>
            <person name="Ekborg N.A."/>
            <person name="Pedamallu C.S."/>
            <person name="Hostetler J.B."/>
            <person name="Radune D."/>
            <person name="Toms B.S."/>
            <person name="Henrissat B."/>
            <person name="Coutinho P.M."/>
            <person name="Schwarz S."/>
            <person name="Field L."/>
            <person name="Trindade-Silva A.E."/>
            <person name="Soares C.A.G."/>
            <person name="Elshahawi S."/>
            <person name="Hanora A."/>
            <person name="Schmidt E.W."/>
            <person name="Haygood M.G."/>
            <person name="Posfai J."/>
            <person name="Benner J."/>
            <person name="Madinger C."/>
            <person name="Nove J."/>
            <person name="Anton B."/>
            <person name="Chaudhary K."/>
            <person name="Foster J."/>
            <person name="Holman A."/>
            <person name="Kumar S."/>
            <person name="Lessard P.A."/>
            <person name="Luyten Y.A."/>
            <person name="Slatko B."/>
            <person name="Wood N."/>
            <person name="Wu B."/>
            <person name="Teplitski M."/>
            <person name="Mougous J.D."/>
            <person name="Ward N."/>
            <person name="Eisen J.A."/>
            <person name="Badger J.H."/>
            <person name="Distel D.L."/>
        </authorList>
    </citation>
    <scope>NUCLEOTIDE SEQUENCE [LARGE SCALE GENOMIC DNA]</scope>
    <source>
        <strain evidence="8">ATCC 39867 / T7901</strain>
    </source>
</reference>
<dbReference type="InterPro" id="IPR035965">
    <property type="entry name" value="PAS-like_dom_sf"/>
</dbReference>
<dbReference type="NCBIfam" id="TIGR00229">
    <property type="entry name" value="sensory_box"/>
    <property type="match status" value="1"/>
</dbReference>
<feature type="transmembrane region" description="Helical" evidence="2">
    <location>
        <begin position="79"/>
        <end position="102"/>
    </location>
</feature>
<keyword evidence="2" id="KW-0472">Membrane</keyword>
<dbReference type="PROSITE" id="PS50883">
    <property type="entry name" value="EAL"/>
    <property type="match status" value="1"/>
</dbReference>
<dbReference type="InterPro" id="IPR029787">
    <property type="entry name" value="Nucleotide_cyclase"/>
</dbReference>
<dbReference type="Gene3D" id="3.30.450.20">
    <property type="entry name" value="PAS domain"/>
    <property type="match status" value="1"/>
</dbReference>
<dbReference type="RefSeq" id="WP_015820781.1">
    <property type="nucleotide sequence ID" value="NC_012997.1"/>
</dbReference>
<keyword evidence="2" id="KW-1133">Transmembrane helix</keyword>
<dbReference type="CDD" id="cd00130">
    <property type="entry name" value="PAS"/>
    <property type="match status" value="1"/>
</dbReference>
<dbReference type="HOGENOM" id="CLU_000445_70_20_6"/>
<evidence type="ECO:0000256" key="2">
    <source>
        <dbReference type="SAM" id="Phobius"/>
    </source>
</evidence>
<dbReference type="SMART" id="SM00091">
    <property type="entry name" value="PAS"/>
    <property type="match status" value="1"/>
</dbReference>
<dbReference type="SUPFAM" id="SSF141868">
    <property type="entry name" value="EAL domain-like"/>
    <property type="match status" value="1"/>
</dbReference>
<evidence type="ECO:0000313" key="8">
    <source>
        <dbReference type="Proteomes" id="UP000009080"/>
    </source>
</evidence>
<sequence length="728" mass="82285">MYSTAPLLLHLFNGLIIALALLLGVLFFKREQDLAVHRFNGPFKLIYLGVTLSSLSFFADSLHSAGLLHLPGPMVYGRIYFWLHMGYVTGSVITFLGLAIFINRVIPLSSRQVLRLAAAREQLTASNDELARTIATRNKELEINNHTLQRVLEEQQDSRRALTESEQKFRTFFDESPAVFVSLGRDHRIKEINRYGAAALGYGPKELIGETFETIVSPEDYSTQEHYIEDGFNSAEGTSEIELRLLRNDTQSLWTKVSASLVTSPDREDTLLLVCQDISESKELAESLYYQARHDDLTGLYNRRALENFIAEKLEIMSPVGKPLALIFMDIDQLKVVNDTCGHRAGDEYIRQLVQRIGEHHGHFDFFARAGGDELAMVLSDTSPTEAVEMAELARNIAEDFSFSWQDQSFRQSLSVGVALTSRNIRSLTDIMAAADAACYTAKQQGRNRVVVQEDTPELLDANRSEMLWVSRLQTALMRDRFELYFQPICDLRHRHSGYIHYEVLIRYVDDDGTHRTPDNFLPAAERFGLTNQIDLWVLTTTLDYLDRHPAHTRALSCCSINLSAHSLASHQSRSAIKQLVMTAQFPKNKLCFEITETNAIHNLQEAVEFVNDLKILGCRFALDDFGTGFSSFGYLQNLDVDYIKIDGSFIRDIINNEVGRAMVKAMNAIGRELNIGTIAEYVESDEIIAELIHMDVAYGQGFALAKPMPVSMMEEYYRENIIAPLSP</sequence>
<dbReference type="InterPro" id="IPR000014">
    <property type="entry name" value="PAS"/>
</dbReference>
<dbReference type="Gene3D" id="3.30.70.270">
    <property type="match status" value="1"/>
</dbReference>
<dbReference type="eggNOG" id="COG5001">
    <property type="taxonomic scope" value="Bacteria"/>
</dbReference>
<feature type="transmembrane region" description="Helical" evidence="2">
    <location>
        <begin position="41"/>
        <end position="59"/>
    </location>
</feature>
<dbReference type="Proteomes" id="UP000009080">
    <property type="component" value="Chromosome"/>
</dbReference>
<dbReference type="NCBIfam" id="TIGR00254">
    <property type="entry name" value="GGDEF"/>
    <property type="match status" value="1"/>
</dbReference>
<dbReference type="Pfam" id="PF00990">
    <property type="entry name" value="GGDEF"/>
    <property type="match status" value="1"/>
</dbReference>
<feature type="domain" description="PAS" evidence="3">
    <location>
        <begin position="165"/>
        <end position="235"/>
    </location>
</feature>
<dbReference type="InterPro" id="IPR000160">
    <property type="entry name" value="GGDEF_dom"/>
</dbReference>
<proteinExistence type="predicted"/>
<name>C5BR51_TERTT</name>
<dbReference type="PANTHER" id="PTHR44757:SF2">
    <property type="entry name" value="BIOFILM ARCHITECTURE MAINTENANCE PROTEIN MBAA"/>
    <property type="match status" value="1"/>
</dbReference>
<keyword evidence="2" id="KW-0812">Transmembrane</keyword>
<protein>
    <submittedName>
        <fullName evidence="7">PAS sensor diguanylate cyclase and phophodiesterase</fullName>
    </submittedName>
</protein>
<dbReference type="KEGG" id="ttu:TERTU_1129"/>
<dbReference type="SUPFAM" id="SSF55073">
    <property type="entry name" value="Nucleotide cyclase"/>
    <property type="match status" value="1"/>
</dbReference>
<evidence type="ECO:0000259" key="6">
    <source>
        <dbReference type="PROSITE" id="PS50887"/>
    </source>
</evidence>
<dbReference type="InterPro" id="IPR000700">
    <property type="entry name" value="PAS-assoc_C"/>
</dbReference>
<dbReference type="CDD" id="cd01948">
    <property type="entry name" value="EAL"/>
    <property type="match status" value="1"/>
</dbReference>
<feature type="domain" description="GGDEF" evidence="6">
    <location>
        <begin position="322"/>
        <end position="455"/>
    </location>
</feature>
<evidence type="ECO:0000259" key="4">
    <source>
        <dbReference type="PROSITE" id="PS50113"/>
    </source>
</evidence>